<dbReference type="PANTHER" id="PTHR37984">
    <property type="entry name" value="PROTEIN CBG26694"/>
    <property type="match status" value="1"/>
</dbReference>
<dbReference type="Proteomes" id="UP000230750">
    <property type="component" value="Unassembled WGS sequence"/>
</dbReference>
<dbReference type="GO" id="GO:0004519">
    <property type="term" value="F:endonuclease activity"/>
    <property type="evidence" value="ECO:0007669"/>
    <property type="project" value="UniProtKB-KW"/>
</dbReference>
<sequence length="905" mass="101158">MATFTIPPPPPLDIDSSSLATSFKKFKQAFTNFELATGIATRDNSLRVATLLAVIGQPAVDLYNTFTWADEADAKTYQKVIDQFEVHCKGHANTTYERYIFNTRVQREGESFESFVTSLKSLAETCEFDTLTESLIRDRIILGMKNANIRQRLLREAHLTLTQAITIVRAAEAASAHASEIAKSTMSDISDVHYVKHERQNRQKPAKFKQQQNSKSQICRNCGDKYPHNDHPCPAQGKTCLFCKKQNHFAKVCKTKLKQQAEVNLVEQTTPHSHSQPSLQATQGESNNEDYLFAIGPSEESNQLLKVSVIINDQVKTTAVIDTGTSVNIMSRETLNTICTEQSPLEPTGKQVYAFGANSPIEWSHSATSEHCERAPHDRCYIQCSCSTVVIDEFSDRFVGLGKLAGVTCKLHVDQSVTPVTQPHRRIPFHVRQHVEAELKRLQELAIIEPVHSTPTPWVSPIRVVPKPKQPGKIRICVDMRAVNKAIARERHVTPTIDDILTKLNGATVFTKLDLNSGYHQIELDEASRYLTVFSTIVGLYQYKRLNFGVNSGAEQFQNLIQSALAGLQGVINISDDIVVYAKNQQEHNERLVKCMQRLIEKSLILNGDKCEFNKSSVEFFGHIFSSSGVSPSPTKVQSLIEAPPPSNREEVRSFLGLANYCARFIPNLASLSEPLRDLTRQSVPWSWEERHAKSFNDIKHAIAQHCHMAYFDSRLHSTVVVDASPVGLCAMLVQGSDRSNKIVALASRSLTAVEKRYSQTEREALAVMWGITHFYLYLYGSKFTVITDHKPLVPLFNRSNSSPPARIERWMLHLQQYDFSLEYQPGATNPADYLSRHPLASTSTVEPNEEEHINVIVENAVPKSISMDEIVAATTSDPVLQACIKAVEGIAGTRLHQSCSASKT</sequence>
<dbReference type="CDD" id="cd09274">
    <property type="entry name" value="RNase_HI_RT_Ty3"/>
    <property type="match status" value="1"/>
</dbReference>
<dbReference type="AlphaFoldDB" id="A0A2G8JV94"/>
<evidence type="ECO:0000313" key="9">
    <source>
        <dbReference type="EMBL" id="PIK39687.1"/>
    </source>
</evidence>
<dbReference type="InterPro" id="IPR043128">
    <property type="entry name" value="Rev_trsase/Diguanyl_cyclase"/>
</dbReference>
<proteinExistence type="predicted"/>
<dbReference type="Gene3D" id="3.30.70.270">
    <property type="match status" value="2"/>
</dbReference>
<dbReference type="SUPFAM" id="SSF56672">
    <property type="entry name" value="DNA/RNA polymerases"/>
    <property type="match status" value="1"/>
</dbReference>
<dbReference type="OrthoDB" id="8039770at2759"/>
<dbReference type="Gene3D" id="4.10.60.10">
    <property type="entry name" value="Zinc finger, CCHC-type"/>
    <property type="match status" value="1"/>
</dbReference>
<dbReference type="Pfam" id="PF00078">
    <property type="entry name" value="RVT_1"/>
    <property type="match status" value="1"/>
</dbReference>
<dbReference type="PANTHER" id="PTHR37984:SF11">
    <property type="entry name" value="INTEGRASE CATALYTIC DOMAIN-CONTAINING PROTEIN"/>
    <property type="match status" value="1"/>
</dbReference>
<gene>
    <name evidence="9" type="ORF">BSL78_23477</name>
</gene>
<keyword evidence="3" id="KW-0548">Nucleotidyltransferase</keyword>
<keyword evidence="7" id="KW-0695">RNA-directed DNA polymerase</keyword>
<dbReference type="InterPro" id="IPR021109">
    <property type="entry name" value="Peptidase_aspartic_dom_sf"/>
</dbReference>
<reference evidence="9 10" key="1">
    <citation type="journal article" date="2017" name="PLoS Biol.">
        <title>The sea cucumber genome provides insights into morphological evolution and visceral regeneration.</title>
        <authorList>
            <person name="Zhang X."/>
            <person name="Sun L."/>
            <person name="Yuan J."/>
            <person name="Sun Y."/>
            <person name="Gao Y."/>
            <person name="Zhang L."/>
            <person name="Li S."/>
            <person name="Dai H."/>
            <person name="Hamel J.F."/>
            <person name="Liu C."/>
            <person name="Yu Y."/>
            <person name="Liu S."/>
            <person name="Lin W."/>
            <person name="Guo K."/>
            <person name="Jin S."/>
            <person name="Xu P."/>
            <person name="Storey K.B."/>
            <person name="Huan P."/>
            <person name="Zhang T."/>
            <person name="Zhou Y."/>
            <person name="Zhang J."/>
            <person name="Lin C."/>
            <person name="Li X."/>
            <person name="Xing L."/>
            <person name="Huo D."/>
            <person name="Sun M."/>
            <person name="Wang L."/>
            <person name="Mercier A."/>
            <person name="Li F."/>
            <person name="Yang H."/>
            <person name="Xiang J."/>
        </authorList>
    </citation>
    <scope>NUCLEOTIDE SEQUENCE [LARGE SCALE GENOMIC DNA]</scope>
    <source>
        <strain evidence="9">Shaxun</strain>
        <tissue evidence="9">Muscle</tissue>
    </source>
</reference>
<keyword evidence="5" id="KW-0255">Endonuclease</keyword>
<evidence type="ECO:0000256" key="4">
    <source>
        <dbReference type="ARBA" id="ARBA00022722"/>
    </source>
</evidence>
<accession>A0A2G8JV94</accession>
<feature type="domain" description="Reverse transcriptase" evidence="8">
    <location>
        <begin position="446"/>
        <end position="660"/>
    </location>
</feature>
<dbReference type="InterPro" id="IPR041373">
    <property type="entry name" value="RT_RNaseH"/>
</dbReference>
<evidence type="ECO:0000256" key="3">
    <source>
        <dbReference type="ARBA" id="ARBA00022695"/>
    </source>
</evidence>
<evidence type="ECO:0000256" key="5">
    <source>
        <dbReference type="ARBA" id="ARBA00022759"/>
    </source>
</evidence>
<dbReference type="InterPro" id="IPR043502">
    <property type="entry name" value="DNA/RNA_pol_sf"/>
</dbReference>
<dbReference type="EC" id="2.7.7.49" evidence="1"/>
<dbReference type="InterPro" id="IPR050951">
    <property type="entry name" value="Retrovirus_Pol_polyprotein"/>
</dbReference>
<protein>
    <recommendedName>
        <fullName evidence="1">RNA-directed DNA polymerase</fullName>
        <ecNumber evidence="1">2.7.7.49</ecNumber>
    </recommendedName>
</protein>
<evidence type="ECO:0000256" key="1">
    <source>
        <dbReference type="ARBA" id="ARBA00012493"/>
    </source>
</evidence>
<keyword evidence="2" id="KW-0808">Transferase</keyword>
<evidence type="ECO:0000313" key="10">
    <source>
        <dbReference type="Proteomes" id="UP000230750"/>
    </source>
</evidence>
<keyword evidence="10" id="KW-1185">Reference proteome</keyword>
<keyword evidence="6" id="KW-0378">Hydrolase</keyword>
<dbReference type="InterPro" id="IPR000477">
    <property type="entry name" value="RT_dom"/>
</dbReference>
<evidence type="ECO:0000256" key="6">
    <source>
        <dbReference type="ARBA" id="ARBA00022801"/>
    </source>
</evidence>
<evidence type="ECO:0000256" key="2">
    <source>
        <dbReference type="ARBA" id="ARBA00022679"/>
    </source>
</evidence>
<comment type="caution">
    <text evidence="9">The sequence shown here is derived from an EMBL/GenBank/DDBJ whole genome shotgun (WGS) entry which is preliminary data.</text>
</comment>
<keyword evidence="4" id="KW-0540">Nuclease</keyword>
<dbReference type="Pfam" id="PF17917">
    <property type="entry name" value="RT_RNaseH"/>
    <property type="match status" value="1"/>
</dbReference>
<organism evidence="9 10">
    <name type="scientific">Stichopus japonicus</name>
    <name type="common">Sea cucumber</name>
    <dbReference type="NCBI Taxonomy" id="307972"/>
    <lineage>
        <taxon>Eukaryota</taxon>
        <taxon>Metazoa</taxon>
        <taxon>Echinodermata</taxon>
        <taxon>Eleutherozoa</taxon>
        <taxon>Echinozoa</taxon>
        <taxon>Holothuroidea</taxon>
        <taxon>Aspidochirotacea</taxon>
        <taxon>Aspidochirotida</taxon>
        <taxon>Stichopodidae</taxon>
        <taxon>Apostichopus</taxon>
    </lineage>
</organism>
<dbReference type="CDD" id="cd01647">
    <property type="entry name" value="RT_LTR"/>
    <property type="match status" value="1"/>
</dbReference>
<dbReference type="EMBL" id="MRZV01001212">
    <property type="protein sequence ID" value="PIK39687.1"/>
    <property type="molecule type" value="Genomic_DNA"/>
</dbReference>
<dbReference type="GO" id="GO:0003964">
    <property type="term" value="F:RNA-directed DNA polymerase activity"/>
    <property type="evidence" value="ECO:0007669"/>
    <property type="project" value="UniProtKB-KW"/>
</dbReference>
<dbReference type="GO" id="GO:0016787">
    <property type="term" value="F:hydrolase activity"/>
    <property type="evidence" value="ECO:0007669"/>
    <property type="project" value="UniProtKB-KW"/>
</dbReference>
<evidence type="ECO:0000256" key="7">
    <source>
        <dbReference type="ARBA" id="ARBA00022918"/>
    </source>
</evidence>
<evidence type="ECO:0000259" key="8">
    <source>
        <dbReference type="PROSITE" id="PS50878"/>
    </source>
</evidence>
<dbReference type="Gene3D" id="3.10.10.10">
    <property type="entry name" value="HIV Type 1 Reverse Transcriptase, subunit A, domain 1"/>
    <property type="match status" value="1"/>
</dbReference>
<dbReference type="PROSITE" id="PS50878">
    <property type="entry name" value="RT_POL"/>
    <property type="match status" value="1"/>
</dbReference>
<name>A0A2G8JV94_STIJA</name>
<dbReference type="Gene3D" id="2.40.70.10">
    <property type="entry name" value="Acid Proteases"/>
    <property type="match status" value="1"/>
</dbReference>
<dbReference type="FunFam" id="3.10.10.10:FF:000003">
    <property type="entry name" value="Retrovirus-related Pol polyprotein from transposon 297-like Protein"/>
    <property type="match status" value="1"/>
</dbReference>
<dbReference type="FunFam" id="3.30.70.270:FF:000023">
    <property type="entry name" value="Pol"/>
    <property type="match status" value="1"/>
</dbReference>